<protein>
    <submittedName>
        <fullName evidence="2">DUF3757 domain-containing protein</fullName>
    </submittedName>
</protein>
<proteinExistence type="predicted"/>
<keyword evidence="3" id="KW-1185">Reference proteome</keyword>
<feature type="chain" id="PRO_5046156987" evidence="1">
    <location>
        <begin position="21"/>
        <end position="144"/>
    </location>
</feature>
<dbReference type="Proteomes" id="UP001224477">
    <property type="component" value="Unassembled WGS sequence"/>
</dbReference>
<evidence type="ECO:0000256" key="1">
    <source>
        <dbReference type="SAM" id="SignalP"/>
    </source>
</evidence>
<evidence type="ECO:0000313" key="3">
    <source>
        <dbReference type="Proteomes" id="UP001224477"/>
    </source>
</evidence>
<evidence type="ECO:0000313" key="2">
    <source>
        <dbReference type="EMBL" id="MDR0191706.1"/>
    </source>
</evidence>
<dbReference type="EMBL" id="JAVGXC010000027">
    <property type="protein sequence ID" value="MDR0191706.1"/>
    <property type="molecule type" value="Genomic_DNA"/>
</dbReference>
<dbReference type="InterPro" id="IPR022231">
    <property type="entry name" value="DUF3757"/>
</dbReference>
<accession>A0ABU1CWU0</accession>
<feature type="signal peptide" evidence="1">
    <location>
        <begin position="1"/>
        <end position="20"/>
    </location>
</feature>
<keyword evidence="1" id="KW-0732">Signal</keyword>
<comment type="caution">
    <text evidence="2">The sequence shown here is derived from an EMBL/GenBank/DDBJ whole genome shotgun (WGS) entry which is preliminary data.</text>
</comment>
<name>A0ABU1CWU0_9PSED</name>
<dbReference type="Pfam" id="PF12582">
    <property type="entry name" value="DUF3757"/>
    <property type="match status" value="1"/>
</dbReference>
<dbReference type="RefSeq" id="WP_177070738.1">
    <property type="nucleotide sequence ID" value="NZ_CP143576.1"/>
</dbReference>
<organism evidence="2 3">
    <name type="scientific">Pseudomonas yamanorum</name>
    <dbReference type="NCBI Taxonomy" id="515393"/>
    <lineage>
        <taxon>Bacteria</taxon>
        <taxon>Pseudomonadati</taxon>
        <taxon>Pseudomonadota</taxon>
        <taxon>Gammaproteobacteria</taxon>
        <taxon>Pseudomonadales</taxon>
        <taxon>Pseudomonadaceae</taxon>
        <taxon>Pseudomonas</taxon>
    </lineage>
</organism>
<sequence>MRVSPLYLFFFILSGFSTLAAAQGCPYPSTVRYVDGHFQGADKESPWISQTMSGQDLVETFVGAIFIPRESGERKRGYLEKCIYKTVRGNTVALRFGPARGGGTMSLAETTHWQPGTDVFGQPTFQCEDRQPDNCAFTFEAAKR</sequence>
<reference evidence="2 3" key="1">
    <citation type="journal article" date="2023" name="Microbiol. Resour. Announc.">
        <title>Whole-genome sequence of Pseudomonas yamanorum OLsAu1 isolated from the edible ectomycorrhizal mushroom Lactarius sp. section Deliciosi.</title>
        <authorList>
            <person name="Ramirez-Mendoza R."/>
            <person name="Angeles-Argaiz R.E."/>
            <person name="Hernandez-Oaxaca D."/>
            <person name="Aguirre-Beltran L."/>
            <person name="Almaraz-Suarez J."/>
            <person name="Perez-Moreno J."/>
        </authorList>
    </citation>
    <scope>NUCLEOTIDE SEQUENCE [LARGE SCALE GENOMIC DNA]</scope>
    <source>
        <strain evidence="2 3">OLsAu1</strain>
    </source>
</reference>
<dbReference type="PROSITE" id="PS51257">
    <property type="entry name" value="PROKAR_LIPOPROTEIN"/>
    <property type="match status" value="1"/>
</dbReference>
<gene>
    <name evidence="2" type="ORF">RCO22_22415</name>
</gene>